<dbReference type="InterPro" id="IPR034015">
    <property type="entry name" value="M1_LTA4H"/>
</dbReference>
<dbReference type="InterPro" id="IPR016024">
    <property type="entry name" value="ARM-type_fold"/>
</dbReference>
<sequence>MSRLLVAFAALTVSACSGPPPAASFVTPPAAVVQLPAVAQPGRDPHSFARPDEVRVDAVDLDLTVDFTAHVLHGSVTHRLTRTVADAPLVLDTRDLTIERVEARLPEGTDWIAATHALGGAHPILGRALTVDLPPGADQVRVHYRTSPASTGLQWLAPEQTSDRAGEFLYSQSQAIHARSWVPCQDSPGIRATVAARIAAPAPYRAVMAAEELSSEPGPDGHVLRTFKLDQPIPAYLLALAVGRLESVQLGPRTAVWAEPGVLPRARSEFADLEAMLSAAEAAVGPYRWGRYEVLVLPAAFPFGGMENPRVTFVTPTILAGDRSLVSLIAHELAHSWSGNLVTNATWRDFWLNEGFTTYVERRILEAIYGRERAEVEAALGREHLEIELADMADRPGDQILHLDLAGRDPDDGVSDIAYEKGALFLRRLEEAYGRDAFDPFVRAWFDRHAFTGQTTEAFRAFLTAELTAPLLPGQTAPDIDRWLEAPGLPDDAPRPQAASLTLAADAAREFAAGRKVDVQSFSPLQWIHFLRALPLTAGPRPAAAILAELDAAHHLTATANAEVLSEWLILAARYGHRPADARIREFLTGVGRRKYVLPIYDALLATPQGAALAREIFAVARPGYHAITRGSLDALLGVP</sequence>
<dbReference type="Pfam" id="PF09127">
    <property type="entry name" value="Leuk-A4-hydro_C"/>
    <property type="match status" value="1"/>
</dbReference>
<evidence type="ECO:0000259" key="14">
    <source>
        <dbReference type="SMART" id="SM01263"/>
    </source>
</evidence>
<dbReference type="Gene3D" id="3.30.2010.30">
    <property type="match status" value="1"/>
</dbReference>
<dbReference type="Gene3D" id="1.10.390.10">
    <property type="entry name" value="Neutral Protease Domain 2"/>
    <property type="match status" value="1"/>
</dbReference>
<dbReference type="Proteomes" id="UP001139031">
    <property type="component" value="Unassembled WGS sequence"/>
</dbReference>
<name>A0ABS7TST0_9BACT</name>
<dbReference type="Pfam" id="PF17900">
    <property type="entry name" value="Peptidase_M1_N"/>
    <property type="match status" value="1"/>
</dbReference>
<comment type="similarity">
    <text evidence="4">Belongs to the peptidase M1 family.</text>
</comment>
<dbReference type="SMART" id="SM01263">
    <property type="entry name" value="Leuk-A4-hydro_C"/>
    <property type="match status" value="1"/>
</dbReference>
<comment type="subcellular location">
    <subcellularLocation>
        <location evidence="3">Cytoplasm</location>
    </subcellularLocation>
</comment>
<dbReference type="InterPro" id="IPR045357">
    <property type="entry name" value="Aminopeptidase_N-like_N"/>
</dbReference>
<dbReference type="Gene3D" id="1.25.40.320">
    <property type="entry name" value="Peptidase M1, leukotriene A4 hydrolase/aminopeptidase C-terminal domain"/>
    <property type="match status" value="1"/>
</dbReference>
<evidence type="ECO:0000313" key="16">
    <source>
        <dbReference type="Proteomes" id="UP001139031"/>
    </source>
</evidence>
<keyword evidence="8" id="KW-0645">Protease</keyword>
<evidence type="ECO:0000256" key="13">
    <source>
        <dbReference type="SAM" id="SignalP"/>
    </source>
</evidence>
<dbReference type="Gene3D" id="2.60.40.1730">
    <property type="entry name" value="tricorn interacting facor f3 domain"/>
    <property type="match status" value="1"/>
</dbReference>
<keyword evidence="12" id="KW-0482">Metalloprotease</keyword>
<keyword evidence="7" id="KW-0963">Cytoplasm</keyword>
<keyword evidence="16" id="KW-1185">Reference proteome</keyword>
<dbReference type="PANTHER" id="PTHR45726:SF3">
    <property type="entry name" value="LEUKOTRIENE A-4 HYDROLASE"/>
    <property type="match status" value="1"/>
</dbReference>
<dbReference type="InterPro" id="IPR038502">
    <property type="entry name" value="M1_LTA-4_hydro/amino_C_sf"/>
</dbReference>
<dbReference type="InterPro" id="IPR014782">
    <property type="entry name" value="Peptidase_M1_dom"/>
</dbReference>
<dbReference type="EMBL" id="JAIRAU010000025">
    <property type="protein sequence ID" value="MBZ5711293.1"/>
    <property type="molecule type" value="Genomic_DNA"/>
</dbReference>
<comment type="cofactor">
    <cofactor evidence="2">
        <name>Zn(2+)</name>
        <dbReference type="ChEBI" id="CHEBI:29105"/>
    </cofactor>
</comment>
<dbReference type="EC" id="3.4.11.2" evidence="5"/>
<proteinExistence type="inferred from homology"/>
<dbReference type="SUPFAM" id="SSF63737">
    <property type="entry name" value="Leukotriene A4 hydrolase N-terminal domain"/>
    <property type="match status" value="1"/>
</dbReference>
<dbReference type="PRINTS" id="PR00756">
    <property type="entry name" value="ALADIPTASE"/>
</dbReference>
<evidence type="ECO:0000256" key="1">
    <source>
        <dbReference type="ARBA" id="ARBA00000098"/>
    </source>
</evidence>
<evidence type="ECO:0000256" key="3">
    <source>
        <dbReference type="ARBA" id="ARBA00004496"/>
    </source>
</evidence>
<dbReference type="InterPro" id="IPR042097">
    <property type="entry name" value="Aminopeptidase_N-like_N_sf"/>
</dbReference>
<dbReference type="PANTHER" id="PTHR45726">
    <property type="entry name" value="LEUKOTRIENE A-4 HYDROLASE"/>
    <property type="match status" value="1"/>
</dbReference>
<dbReference type="CDD" id="cd09599">
    <property type="entry name" value="M1_LTA4H"/>
    <property type="match status" value="1"/>
</dbReference>
<feature type="signal peptide" evidence="13">
    <location>
        <begin position="1"/>
        <end position="22"/>
    </location>
</feature>
<keyword evidence="11" id="KW-0862">Zinc</keyword>
<evidence type="ECO:0000256" key="2">
    <source>
        <dbReference type="ARBA" id="ARBA00001947"/>
    </source>
</evidence>
<comment type="caution">
    <text evidence="15">The sequence shown here is derived from an EMBL/GenBank/DDBJ whole genome shotgun (WGS) entry which is preliminary data.</text>
</comment>
<reference evidence="15" key="1">
    <citation type="submission" date="2021-08" db="EMBL/GenBank/DDBJ databases">
        <authorList>
            <person name="Stevens D.C."/>
        </authorList>
    </citation>
    <scope>NUCLEOTIDE SEQUENCE</scope>
    <source>
        <strain evidence="15">DSM 53165</strain>
    </source>
</reference>
<dbReference type="SUPFAM" id="SSF55486">
    <property type="entry name" value="Metalloproteases ('zincins'), catalytic domain"/>
    <property type="match status" value="1"/>
</dbReference>
<evidence type="ECO:0000256" key="12">
    <source>
        <dbReference type="ARBA" id="ARBA00023049"/>
    </source>
</evidence>
<evidence type="ECO:0000256" key="5">
    <source>
        <dbReference type="ARBA" id="ARBA00012564"/>
    </source>
</evidence>
<organism evidence="15 16">
    <name type="scientific">Nannocystis pusilla</name>
    <dbReference type="NCBI Taxonomy" id="889268"/>
    <lineage>
        <taxon>Bacteria</taxon>
        <taxon>Pseudomonadati</taxon>
        <taxon>Myxococcota</taxon>
        <taxon>Polyangia</taxon>
        <taxon>Nannocystales</taxon>
        <taxon>Nannocystaceae</taxon>
        <taxon>Nannocystis</taxon>
    </lineage>
</organism>
<feature type="domain" description="Peptidase M1 leukotriene A4 hydrolase/aminopeptidase C-terminal" evidence="14">
    <location>
        <begin position="500"/>
        <end position="637"/>
    </location>
</feature>
<dbReference type="InterPro" id="IPR027268">
    <property type="entry name" value="Peptidase_M4/M1_CTD_sf"/>
</dbReference>
<evidence type="ECO:0000256" key="6">
    <source>
        <dbReference type="ARBA" id="ARBA00015611"/>
    </source>
</evidence>
<dbReference type="Pfam" id="PF01433">
    <property type="entry name" value="Peptidase_M1"/>
    <property type="match status" value="1"/>
</dbReference>
<dbReference type="PROSITE" id="PS51257">
    <property type="entry name" value="PROKAR_LIPOPROTEIN"/>
    <property type="match status" value="1"/>
</dbReference>
<dbReference type="InterPro" id="IPR049980">
    <property type="entry name" value="LTA4H_cat"/>
</dbReference>
<accession>A0ABS7TST0</accession>
<keyword evidence="13" id="KW-0732">Signal</keyword>
<keyword evidence="10" id="KW-0378">Hydrolase</keyword>
<dbReference type="SUPFAM" id="SSF48371">
    <property type="entry name" value="ARM repeat"/>
    <property type="match status" value="1"/>
</dbReference>
<dbReference type="RefSeq" id="WP_224193057.1">
    <property type="nucleotide sequence ID" value="NZ_JAIRAU010000025.1"/>
</dbReference>
<protein>
    <recommendedName>
        <fullName evidence="6">Aminopeptidase N</fullName>
        <ecNumber evidence="5">3.4.11.2</ecNumber>
    </recommendedName>
</protein>
<evidence type="ECO:0000256" key="7">
    <source>
        <dbReference type="ARBA" id="ARBA00022490"/>
    </source>
</evidence>
<feature type="chain" id="PRO_5047528400" description="Aminopeptidase N" evidence="13">
    <location>
        <begin position="23"/>
        <end position="640"/>
    </location>
</feature>
<evidence type="ECO:0000256" key="11">
    <source>
        <dbReference type="ARBA" id="ARBA00022833"/>
    </source>
</evidence>
<evidence type="ECO:0000256" key="9">
    <source>
        <dbReference type="ARBA" id="ARBA00022723"/>
    </source>
</evidence>
<dbReference type="InterPro" id="IPR015211">
    <property type="entry name" value="Peptidase_M1_C"/>
</dbReference>
<gene>
    <name evidence="15" type="ORF">K7C98_18775</name>
</gene>
<evidence type="ECO:0000256" key="10">
    <source>
        <dbReference type="ARBA" id="ARBA00022801"/>
    </source>
</evidence>
<evidence type="ECO:0000313" key="15">
    <source>
        <dbReference type="EMBL" id="MBZ5711293.1"/>
    </source>
</evidence>
<comment type="catalytic activity">
    <reaction evidence="1">
        <text>Release of an N-terminal amino acid, Xaa-|-Yaa- from a peptide, amide or arylamide. Xaa is preferably Ala, but may be most amino acids including Pro (slow action). When a terminal hydrophobic residue is followed by a prolyl residue, the two may be released as an intact Xaa-Pro dipeptide.</text>
        <dbReference type="EC" id="3.4.11.2"/>
    </reaction>
</comment>
<keyword evidence="9" id="KW-0479">Metal-binding</keyword>
<dbReference type="InterPro" id="IPR001930">
    <property type="entry name" value="Peptidase_M1"/>
</dbReference>
<evidence type="ECO:0000256" key="4">
    <source>
        <dbReference type="ARBA" id="ARBA00010136"/>
    </source>
</evidence>
<evidence type="ECO:0000256" key="8">
    <source>
        <dbReference type="ARBA" id="ARBA00022670"/>
    </source>
</evidence>